<dbReference type="PANTHER" id="PTHR21266">
    <property type="entry name" value="IRON-SULFUR DOMAIN CONTAINING PROTEIN"/>
    <property type="match status" value="1"/>
</dbReference>
<proteinExistence type="predicted"/>
<dbReference type="Proteomes" id="UP000675121">
    <property type="component" value="Unassembled WGS sequence"/>
</dbReference>
<keyword evidence="4" id="KW-1185">Reference proteome</keyword>
<accession>A0A9N8QU46</accession>
<feature type="domain" description="Vanillate O-demethylase oxygenase-like C-terminal catalytic" evidence="2">
    <location>
        <begin position="106"/>
        <end position="276"/>
    </location>
</feature>
<dbReference type="RefSeq" id="WP_201082736.1">
    <property type="nucleotide sequence ID" value="NZ_CAJNAS010000002.1"/>
</dbReference>
<organism evidence="3 4">
    <name type="scientific">Paraburkholderia domus</name>
    <dbReference type="NCBI Taxonomy" id="2793075"/>
    <lineage>
        <taxon>Bacteria</taxon>
        <taxon>Pseudomonadati</taxon>
        <taxon>Pseudomonadota</taxon>
        <taxon>Betaproteobacteria</taxon>
        <taxon>Burkholderiales</taxon>
        <taxon>Burkholderiaceae</taxon>
        <taxon>Paraburkholderia</taxon>
    </lineage>
</organism>
<name>A0A9N8QU46_9BURK</name>
<reference evidence="3" key="1">
    <citation type="submission" date="2021-02" db="EMBL/GenBank/DDBJ databases">
        <authorList>
            <person name="Vanwijnsberghe S."/>
        </authorList>
    </citation>
    <scope>NUCLEOTIDE SEQUENCE</scope>
    <source>
        <strain evidence="3">R-70211</strain>
    </source>
</reference>
<evidence type="ECO:0000259" key="2">
    <source>
        <dbReference type="Pfam" id="PF19112"/>
    </source>
</evidence>
<gene>
    <name evidence="3" type="ORF">R70211_00794</name>
</gene>
<dbReference type="AlphaFoldDB" id="A0A9N8QU46"/>
<dbReference type="PANTHER" id="PTHR21266:SF57">
    <property type="entry name" value="3-CHLOROBENZOATE-3,4-DIOXYGENASE"/>
    <property type="match status" value="1"/>
</dbReference>
<dbReference type="GO" id="GO:0016491">
    <property type="term" value="F:oxidoreductase activity"/>
    <property type="evidence" value="ECO:0007669"/>
    <property type="project" value="UniProtKB-KW"/>
</dbReference>
<comment type="caution">
    <text evidence="3">The sequence shown here is derived from an EMBL/GenBank/DDBJ whole genome shotgun (WGS) entry which is preliminary data.</text>
</comment>
<dbReference type="InterPro" id="IPR050584">
    <property type="entry name" value="Cholesterol_7-desaturase"/>
</dbReference>
<evidence type="ECO:0000313" key="3">
    <source>
        <dbReference type="EMBL" id="CAE6865899.1"/>
    </source>
</evidence>
<dbReference type="EC" id="1.14.13.128" evidence="3"/>
<evidence type="ECO:0000256" key="1">
    <source>
        <dbReference type="ARBA" id="ARBA00023002"/>
    </source>
</evidence>
<dbReference type="Gene3D" id="3.90.380.10">
    <property type="entry name" value="Naphthalene 1,2-dioxygenase Alpha Subunit, Chain A, domain 1"/>
    <property type="match status" value="1"/>
</dbReference>
<dbReference type="SUPFAM" id="SSF55961">
    <property type="entry name" value="Bet v1-like"/>
    <property type="match status" value="1"/>
</dbReference>
<protein>
    <submittedName>
        <fullName evidence="3">Methylxanthine N7-demethylase NdmC</fullName>
        <ecNumber evidence="3">1.14.13.128</ecNumber>
    </submittedName>
</protein>
<evidence type="ECO:0000313" key="4">
    <source>
        <dbReference type="Proteomes" id="UP000675121"/>
    </source>
</evidence>
<dbReference type="Pfam" id="PF19112">
    <property type="entry name" value="VanA_C"/>
    <property type="match status" value="1"/>
</dbReference>
<dbReference type="EMBL" id="CAJNAS010000002">
    <property type="protein sequence ID" value="CAE6865899.1"/>
    <property type="molecule type" value="Genomic_DNA"/>
</dbReference>
<keyword evidence="1 3" id="KW-0560">Oxidoreductase</keyword>
<sequence>MINQQEDSLDNVLRDDWFVVCTAQRVTAFVTTTKLLGRPVAIWREEDGPVAAPYPSSKERYRAMDRYGYTWVSLGEPKAPLFLLPEFDQPGRRLIDCGAFGVRTSGLRMIENFLDMGHFPYVHTEILGKEPHTEVKEYRVALDDNDELWATDCVFWQPKAAAAASSGMDVHYTYRVMQPFSAILYKSSPARPDERDVIALFVQPLSGVESRAHLMMLLYDEAHNDTELIAFQQTIFGQDKPILENQLPARLPLGARAETPARADAASIAYRRWLQRRGVTFGTVTSA</sequence>
<dbReference type="InterPro" id="IPR044043">
    <property type="entry name" value="VanA_C_cat"/>
</dbReference>